<evidence type="ECO:0000313" key="2">
    <source>
        <dbReference type="Proteomes" id="UP000002729"/>
    </source>
</evidence>
<accession>F0YL95</accession>
<dbReference type="KEGG" id="aaf:AURANDRAFT_67468"/>
<sequence length="331" mass="37421">MARYLITVLFVSTRGEFVDNWGQPSAPVGLYDGPKIDALWNRCEWKDFKFGEIFRGALLNYYTSTSNWAAFRGYDLVPENSHLYEYFNLFHRLIETEETEFMASYDILNHCTGAVGENGIVLGFPPIHVHHVHASPTNTGMQRSRILDCAKLAAGLLAKNENCCSDVMRIVFEQHGDFMCRTAEGGTRCYLEDMPEGYAKRVTESMIINGELNDLAMSGRRFQPEARAYDPIDPLSRGFSDNNAVKQHILTAYDKQSIEAGKQPRLVCHGRTDYETNFSKLAYQFDRRAPTFWSFSMHDPFVVIGFNEHCGPAPGPHEPGVIPATLVSYFG</sequence>
<reference evidence="1 2" key="1">
    <citation type="journal article" date="2011" name="Proc. Natl. Acad. Sci. U.S.A.">
        <title>Niche of harmful alga Aureococcus anophagefferens revealed through ecogenomics.</title>
        <authorList>
            <person name="Gobler C.J."/>
            <person name="Berry D.L."/>
            <person name="Dyhrman S.T."/>
            <person name="Wilhelm S.W."/>
            <person name="Salamov A."/>
            <person name="Lobanov A.V."/>
            <person name="Zhang Y."/>
            <person name="Collier J.L."/>
            <person name="Wurch L.L."/>
            <person name="Kustka A.B."/>
            <person name="Dill B.D."/>
            <person name="Shah M."/>
            <person name="VerBerkmoes N.C."/>
            <person name="Kuo A."/>
            <person name="Terry A."/>
            <person name="Pangilinan J."/>
            <person name="Lindquist E.A."/>
            <person name="Lucas S."/>
            <person name="Paulsen I.T."/>
            <person name="Hattenrath-Lehmann T.K."/>
            <person name="Talmage S.C."/>
            <person name="Walker E.A."/>
            <person name="Koch F."/>
            <person name="Burson A.M."/>
            <person name="Marcoval M.A."/>
            <person name="Tang Y.Z."/>
            <person name="Lecleir G.R."/>
            <person name="Coyne K.J."/>
            <person name="Berg G.M."/>
            <person name="Bertrand E.M."/>
            <person name="Saito M.A."/>
            <person name="Gladyshev V.N."/>
            <person name="Grigoriev I.V."/>
        </authorList>
    </citation>
    <scope>NUCLEOTIDE SEQUENCE [LARGE SCALE GENOMIC DNA]</scope>
    <source>
        <strain evidence="2">CCMP 1984</strain>
    </source>
</reference>
<evidence type="ECO:0000313" key="1">
    <source>
        <dbReference type="EMBL" id="EGB04121.1"/>
    </source>
</evidence>
<protein>
    <submittedName>
        <fullName evidence="1">Uncharacterized protein</fullName>
    </submittedName>
</protein>
<gene>
    <name evidence="1" type="ORF">AURANDRAFT_67468</name>
</gene>
<dbReference type="RefSeq" id="XP_009041246.1">
    <property type="nucleotide sequence ID" value="XM_009042998.1"/>
</dbReference>
<dbReference type="AlphaFoldDB" id="F0YL95"/>
<organism evidence="2">
    <name type="scientific">Aureococcus anophagefferens</name>
    <name type="common">Harmful bloom alga</name>
    <dbReference type="NCBI Taxonomy" id="44056"/>
    <lineage>
        <taxon>Eukaryota</taxon>
        <taxon>Sar</taxon>
        <taxon>Stramenopiles</taxon>
        <taxon>Ochrophyta</taxon>
        <taxon>Pelagophyceae</taxon>
        <taxon>Pelagomonadales</taxon>
        <taxon>Pelagomonadaceae</taxon>
        <taxon>Aureococcus</taxon>
    </lineage>
</organism>
<dbReference type="Proteomes" id="UP000002729">
    <property type="component" value="Unassembled WGS sequence"/>
</dbReference>
<dbReference type="InParanoid" id="F0YL95"/>
<dbReference type="EMBL" id="GL833156">
    <property type="protein sequence ID" value="EGB04121.1"/>
    <property type="molecule type" value="Genomic_DNA"/>
</dbReference>
<name>F0YL95_AURAN</name>
<dbReference type="GeneID" id="20226247"/>
<keyword evidence="2" id="KW-1185">Reference proteome</keyword>
<proteinExistence type="predicted"/>